<feature type="region of interest" description="Disordered" evidence="6">
    <location>
        <begin position="175"/>
        <end position="211"/>
    </location>
</feature>
<dbReference type="GO" id="GO:0003700">
    <property type="term" value="F:DNA-binding transcription factor activity"/>
    <property type="evidence" value="ECO:0007669"/>
    <property type="project" value="TreeGrafter"/>
</dbReference>
<dbReference type="EMBL" id="PXXK01000270">
    <property type="protein sequence ID" value="RFN47139.1"/>
    <property type="molecule type" value="Genomic_DNA"/>
</dbReference>
<reference evidence="8 9" key="1">
    <citation type="journal article" date="2018" name="PLoS Pathog.">
        <title>Evolution of structural diversity of trichothecenes, a family of toxins produced by plant pathogenic and entomopathogenic fungi.</title>
        <authorList>
            <person name="Proctor R.H."/>
            <person name="McCormick S.P."/>
            <person name="Kim H.S."/>
            <person name="Cardoza R.E."/>
            <person name="Stanley A.M."/>
            <person name="Lindo L."/>
            <person name="Kelly A."/>
            <person name="Brown D.W."/>
            <person name="Lee T."/>
            <person name="Vaughan M.M."/>
            <person name="Alexander N.J."/>
            <person name="Busman M."/>
            <person name="Gutierrez S."/>
        </authorList>
    </citation>
    <scope>NUCLEOTIDE SEQUENCE [LARGE SCALE GENOMIC DNA]</scope>
    <source>
        <strain evidence="8 9">NRRL 13405</strain>
    </source>
</reference>
<evidence type="ECO:0000256" key="3">
    <source>
        <dbReference type="ARBA" id="ARBA00023159"/>
    </source>
</evidence>
<dbReference type="PANTHER" id="PTHR10328">
    <property type="entry name" value="PROTEIN MAX MYC-ASSOCIATED FACTOR X"/>
    <property type="match status" value="1"/>
</dbReference>
<dbReference type="InterPro" id="IPR011598">
    <property type="entry name" value="bHLH_dom"/>
</dbReference>
<evidence type="ECO:0000259" key="7">
    <source>
        <dbReference type="PROSITE" id="PS50888"/>
    </source>
</evidence>
<evidence type="ECO:0000256" key="4">
    <source>
        <dbReference type="ARBA" id="ARBA00023163"/>
    </source>
</evidence>
<keyword evidence="3" id="KW-0010">Activator</keyword>
<keyword evidence="2" id="KW-0238">DNA-binding</keyword>
<keyword evidence="5" id="KW-0539">Nucleus</keyword>
<dbReference type="Gene3D" id="4.10.280.10">
    <property type="entry name" value="Helix-loop-helix DNA-binding domain"/>
    <property type="match status" value="1"/>
</dbReference>
<dbReference type="InterPro" id="IPR036638">
    <property type="entry name" value="HLH_DNA-bd_sf"/>
</dbReference>
<dbReference type="CDD" id="cd00083">
    <property type="entry name" value="bHLH_SF"/>
    <property type="match status" value="1"/>
</dbReference>
<keyword evidence="4" id="KW-0804">Transcription</keyword>
<evidence type="ECO:0000256" key="5">
    <source>
        <dbReference type="ARBA" id="ARBA00023242"/>
    </source>
</evidence>
<keyword evidence="1" id="KW-0805">Transcription regulation</keyword>
<feature type="compositionally biased region" description="Polar residues" evidence="6">
    <location>
        <begin position="185"/>
        <end position="196"/>
    </location>
</feature>
<keyword evidence="9" id="KW-1185">Reference proteome</keyword>
<dbReference type="Pfam" id="PF00010">
    <property type="entry name" value="HLH"/>
    <property type="match status" value="1"/>
</dbReference>
<dbReference type="SUPFAM" id="SSF47459">
    <property type="entry name" value="HLH, helix-loop-helix DNA-binding domain"/>
    <property type="match status" value="1"/>
</dbReference>
<feature type="region of interest" description="Disordered" evidence="6">
    <location>
        <begin position="1"/>
        <end position="25"/>
    </location>
</feature>
<evidence type="ECO:0000256" key="6">
    <source>
        <dbReference type="SAM" id="MobiDB-lite"/>
    </source>
</evidence>
<evidence type="ECO:0000256" key="2">
    <source>
        <dbReference type="ARBA" id="ARBA00023125"/>
    </source>
</evidence>
<accession>A0A395MIZ3</accession>
<dbReference type="GO" id="GO:0046983">
    <property type="term" value="F:protein dimerization activity"/>
    <property type="evidence" value="ECO:0007669"/>
    <property type="project" value="InterPro"/>
</dbReference>
<dbReference type="AlphaFoldDB" id="A0A395MIZ3"/>
<protein>
    <recommendedName>
        <fullName evidence="7">BHLH domain-containing protein</fullName>
    </recommendedName>
</protein>
<gene>
    <name evidence="8" type="ORF">FIE12Z_8595</name>
</gene>
<organism evidence="8 9">
    <name type="scientific">Fusarium flagelliforme</name>
    <dbReference type="NCBI Taxonomy" id="2675880"/>
    <lineage>
        <taxon>Eukaryota</taxon>
        <taxon>Fungi</taxon>
        <taxon>Dikarya</taxon>
        <taxon>Ascomycota</taxon>
        <taxon>Pezizomycotina</taxon>
        <taxon>Sordariomycetes</taxon>
        <taxon>Hypocreomycetidae</taxon>
        <taxon>Hypocreales</taxon>
        <taxon>Nectriaceae</taxon>
        <taxon>Fusarium</taxon>
        <taxon>Fusarium incarnatum-equiseti species complex</taxon>
    </lineage>
</organism>
<name>A0A395MIZ3_9HYPO</name>
<dbReference type="PANTHER" id="PTHR10328:SF3">
    <property type="entry name" value="PROTEIN MAX"/>
    <property type="match status" value="1"/>
</dbReference>
<dbReference type="Proteomes" id="UP000265631">
    <property type="component" value="Unassembled WGS sequence"/>
</dbReference>
<comment type="caution">
    <text evidence="8">The sequence shown here is derived from an EMBL/GenBank/DDBJ whole genome shotgun (WGS) entry which is preliminary data.</text>
</comment>
<dbReference type="SMART" id="SM00353">
    <property type="entry name" value="HLH"/>
    <property type="match status" value="1"/>
</dbReference>
<evidence type="ECO:0000256" key="1">
    <source>
        <dbReference type="ARBA" id="ARBA00023015"/>
    </source>
</evidence>
<feature type="domain" description="BHLH" evidence="7">
    <location>
        <begin position="24"/>
        <end position="76"/>
    </location>
</feature>
<dbReference type="OrthoDB" id="8964853at2759"/>
<dbReference type="GO" id="GO:0045944">
    <property type="term" value="P:positive regulation of transcription by RNA polymerase II"/>
    <property type="evidence" value="ECO:0007669"/>
    <property type="project" value="TreeGrafter"/>
</dbReference>
<dbReference type="GO" id="GO:0003677">
    <property type="term" value="F:DNA binding"/>
    <property type="evidence" value="ECO:0007669"/>
    <property type="project" value="UniProtKB-KW"/>
</dbReference>
<evidence type="ECO:0000313" key="8">
    <source>
        <dbReference type="EMBL" id="RFN47139.1"/>
    </source>
</evidence>
<dbReference type="PROSITE" id="PS50888">
    <property type="entry name" value="BHLH"/>
    <property type="match status" value="1"/>
</dbReference>
<sequence length="289" mass="31659">MSNAGITKSQKPKRKGRPRPLPPDVTARNLAIEKQRRGEMNENFLELARMLPNIASARRLTKVLIVNKSIEHVRQQRELCLAADRDMQELLSENRRLVAQINAIRAQVNGPGVVPMEAKPVTETMKQLAETKNQVFGTFAAGFGDKWVEKASQSQSQSQSQPQTQIQTGAVRDIPASDVRPAPPQQTSFTTSSNGLTPDIDPVAPPTLSNQDSGLVLDAGFGPIDEMSLPEEAYISGDTFLAEPLLIPNSYTEGIPNLDPIPWMTEVDVDMALGRYQGGFENPGMLDCI</sequence>
<evidence type="ECO:0000313" key="9">
    <source>
        <dbReference type="Proteomes" id="UP000265631"/>
    </source>
</evidence>
<proteinExistence type="predicted"/>
<dbReference type="GO" id="GO:0090575">
    <property type="term" value="C:RNA polymerase II transcription regulator complex"/>
    <property type="evidence" value="ECO:0007669"/>
    <property type="project" value="TreeGrafter"/>
</dbReference>
<dbReference type="STRING" id="2594813.A0A395MIZ3"/>